<keyword evidence="3" id="KW-1185">Reference proteome</keyword>
<keyword evidence="1" id="KW-0175">Coiled coil</keyword>
<proteinExistence type="predicted"/>
<dbReference type="EMBL" id="FONW01000005">
    <property type="protein sequence ID" value="SFF35740.1"/>
    <property type="molecule type" value="Genomic_DNA"/>
</dbReference>
<sequence length="219" mass="24312">MATRPRHSEAATLETYRVALDNAEAQPQIATIMADLGYDSSLIGEGKTLLATTRLAYDLNKTEDDETSAAYADFQLKQTDLHALYSLHRKKAKVIFRNDPVTAEQLGITGSLPKAYVKWLETVKKFYSVATTDTALQSKLGRLKISTDELEAAQTKISELETARTVYLREKGESQEATQSKDAAFAKLDDWMSEFYAVARIGLEDKPQLLEALGKTVRG</sequence>
<dbReference type="RefSeq" id="WP_093919971.1">
    <property type="nucleotide sequence ID" value="NZ_FONW01000005.1"/>
</dbReference>
<evidence type="ECO:0000256" key="1">
    <source>
        <dbReference type="SAM" id="Coils"/>
    </source>
</evidence>
<gene>
    <name evidence="2" type="ORF">SAMN05216283_10554</name>
</gene>
<reference evidence="2 3" key="1">
    <citation type="submission" date="2016-10" db="EMBL/GenBank/DDBJ databases">
        <authorList>
            <person name="de Groot N.N."/>
        </authorList>
    </citation>
    <scope>NUCLEOTIDE SEQUENCE [LARGE SCALE GENOMIC DNA]</scope>
    <source>
        <strain evidence="2 3">CGMCC 1.9156</strain>
    </source>
</reference>
<organism evidence="2 3">
    <name type="scientific">Sunxiuqinia elliptica</name>
    <dbReference type="NCBI Taxonomy" id="655355"/>
    <lineage>
        <taxon>Bacteria</taxon>
        <taxon>Pseudomonadati</taxon>
        <taxon>Bacteroidota</taxon>
        <taxon>Bacteroidia</taxon>
        <taxon>Marinilabiliales</taxon>
        <taxon>Prolixibacteraceae</taxon>
        <taxon>Sunxiuqinia</taxon>
    </lineage>
</organism>
<evidence type="ECO:0000313" key="2">
    <source>
        <dbReference type="EMBL" id="SFF35740.1"/>
    </source>
</evidence>
<feature type="coiled-coil region" evidence="1">
    <location>
        <begin position="143"/>
        <end position="170"/>
    </location>
</feature>
<dbReference type="Proteomes" id="UP000198964">
    <property type="component" value="Unassembled WGS sequence"/>
</dbReference>
<evidence type="ECO:0000313" key="3">
    <source>
        <dbReference type="Proteomes" id="UP000198964"/>
    </source>
</evidence>
<protein>
    <submittedName>
        <fullName evidence="2">Uncharacterized protein</fullName>
    </submittedName>
</protein>
<dbReference type="AlphaFoldDB" id="A0A1I2I276"/>
<accession>A0A1I2I276</accession>
<name>A0A1I2I276_9BACT</name>